<dbReference type="Pfam" id="PF16732">
    <property type="entry name" value="ComP_DUS"/>
    <property type="match status" value="1"/>
</dbReference>
<proteinExistence type="predicted"/>
<reference evidence="3" key="1">
    <citation type="submission" date="2021-03" db="EMBL/GenBank/DDBJ databases">
        <authorList>
            <person name="Peeters C."/>
        </authorList>
    </citation>
    <scope>NUCLEOTIDE SEQUENCE</scope>
    <source>
        <strain evidence="3">LMG 31506</strain>
    </source>
</reference>
<keyword evidence="2" id="KW-0812">Transmembrane</keyword>
<dbReference type="Pfam" id="PF07963">
    <property type="entry name" value="N_methyl"/>
    <property type="match status" value="1"/>
</dbReference>
<organism evidence="3 4">
    <name type="scientific">Cupriavidus yeoncheonensis</name>
    <dbReference type="NCBI Taxonomy" id="1462994"/>
    <lineage>
        <taxon>Bacteria</taxon>
        <taxon>Pseudomonadati</taxon>
        <taxon>Pseudomonadota</taxon>
        <taxon>Betaproteobacteria</taxon>
        <taxon>Burkholderiales</taxon>
        <taxon>Burkholderiaceae</taxon>
        <taxon>Cupriavidus</taxon>
    </lineage>
</organism>
<dbReference type="AlphaFoldDB" id="A0A916N7Y1"/>
<keyword evidence="2" id="KW-0472">Membrane</keyword>
<dbReference type="GO" id="GO:0043683">
    <property type="term" value="P:type IV pilus assembly"/>
    <property type="evidence" value="ECO:0007669"/>
    <property type="project" value="InterPro"/>
</dbReference>
<evidence type="ECO:0000256" key="2">
    <source>
        <dbReference type="SAM" id="Phobius"/>
    </source>
</evidence>
<dbReference type="InterPro" id="IPR000983">
    <property type="entry name" value="Bac_GSPG_pilin"/>
</dbReference>
<dbReference type="PRINTS" id="PR00813">
    <property type="entry name" value="BCTERIALGSPG"/>
</dbReference>
<dbReference type="InterPro" id="IPR045584">
    <property type="entry name" value="Pilin-like"/>
</dbReference>
<evidence type="ECO:0000313" key="4">
    <source>
        <dbReference type="Proteomes" id="UP000672934"/>
    </source>
</evidence>
<sequence length="182" mass="18934">MGHRSPAVRHDSRVRLVRLSFRVIGVSGSGPSAGMSRRHARARARRGGPTLGFTLIELMITVAIIGILASVAIPSYTQYVVRSNRAAAEALMLEVSGAQERFLLDNRAYAADMATLGYTTIPPEVASKYTVTTAPVAGPPPGYNIVATPLGSQLSADTACGTLTLTSAGAKSASGSGSTCWK</sequence>
<dbReference type="EMBL" id="CAJPUY010000042">
    <property type="protein sequence ID" value="CAG2158140.1"/>
    <property type="molecule type" value="Genomic_DNA"/>
</dbReference>
<keyword evidence="4" id="KW-1185">Reference proteome</keyword>
<feature type="transmembrane region" description="Helical" evidence="2">
    <location>
        <begin position="51"/>
        <end position="73"/>
    </location>
</feature>
<evidence type="ECO:0008006" key="5">
    <source>
        <dbReference type="Google" id="ProtNLM"/>
    </source>
</evidence>
<dbReference type="InterPro" id="IPR012902">
    <property type="entry name" value="N_methyl_site"/>
</dbReference>
<protein>
    <recommendedName>
        <fullName evidence="5">Prepilin-type N-terminal cleavage/methylation domain-containing protein</fullName>
    </recommendedName>
</protein>
<accession>A0A916N7Y1</accession>
<keyword evidence="2" id="KW-1133">Transmembrane helix</keyword>
<dbReference type="NCBIfam" id="TIGR02532">
    <property type="entry name" value="IV_pilin_GFxxxE"/>
    <property type="match status" value="1"/>
</dbReference>
<dbReference type="Gene3D" id="3.30.700.10">
    <property type="entry name" value="Glycoprotein, Type 4 Pilin"/>
    <property type="match status" value="1"/>
</dbReference>
<dbReference type="GO" id="GO:0015628">
    <property type="term" value="P:protein secretion by the type II secretion system"/>
    <property type="evidence" value="ECO:0007669"/>
    <property type="project" value="InterPro"/>
</dbReference>
<dbReference type="InterPro" id="IPR031982">
    <property type="entry name" value="PilE-like"/>
</dbReference>
<name>A0A916N7Y1_9BURK</name>
<comment type="caution">
    <text evidence="3">The sequence shown here is derived from an EMBL/GenBank/DDBJ whole genome shotgun (WGS) entry which is preliminary data.</text>
</comment>
<dbReference type="SUPFAM" id="SSF54523">
    <property type="entry name" value="Pili subunits"/>
    <property type="match status" value="1"/>
</dbReference>
<evidence type="ECO:0000256" key="1">
    <source>
        <dbReference type="ARBA" id="ARBA00022481"/>
    </source>
</evidence>
<dbReference type="Proteomes" id="UP000672934">
    <property type="component" value="Unassembled WGS sequence"/>
</dbReference>
<dbReference type="GO" id="GO:0015627">
    <property type="term" value="C:type II protein secretion system complex"/>
    <property type="evidence" value="ECO:0007669"/>
    <property type="project" value="InterPro"/>
</dbReference>
<keyword evidence="1" id="KW-0488">Methylation</keyword>
<evidence type="ECO:0000313" key="3">
    <source>
        <dbReference type="EMBL" id="CAG2158140.1"/>
    </source>
</evidence>
<gene>
    <name evidence="3" type="ORF">LMG31506_06257</name>
</gene>